<keyword evidence="6" id="KW-0677">Repeat</keyword>
<dbReference type="FunFam" id="3.30.70.330:FF:000423">
    <property type="entry name" value="Ribonucleoprotein A, chloroplastic"/>
    <property type="match status" value="1"/>
</dbReference>
<keyword evidence="3" id="KW-0597">Phosphoprotein</keyword>
<organism evidence="13 14">
    <name type="scientific">Camellia sinensis</name>
    <name type="common">Tea plant</name>
    <name type="synonym">Thea sinensis</name>
    <dbReference type="NCBI Taxonomy" id="4442"/>
    <lineage>
        <taxon>Eukaryota</taxon>
        <taxon>Viridiplantae</taxon>
        <taxon>Streptophyta</taxon>
        <taxon>Embryophyta</taxon>
        <taxon>Tracheophyta</taxon>
        <taxon>Spermatophyta</taxon>
        <taxon>Magnoliopsida</taxon>
        <taxon>eudicotyledons</taxon>
        <taxon>Gunneridae</taxon>
        <taxon>Pentapetalae</taxon>
        <taxon>asterids</taxon>
        <taxon>Ericales</taxon>
        <taxon>Theaceae</taxon>
        <taxon>Camellia</taxon>
    </lineage>
</organism>
<comment type="caution">
    <text evidence="13">The sequence shown here is derived from an EMBL/GenBank/DDBJ whole genome shotgun (WGS) entry which is preliminary data.</text>
</comment>
<evidence type="ECO:0000256" key="3">
    <source>
        <dbReference type="ARBA" id="ARBA00022553"/>
    </source>
</evidence>
<proteinExistence type="predicted"/>
<evidence type="ECO:0000256" key="5">
    <source>
        <dbReference type="ARBA" id="ARBA00022664"/>
    </source>
</evidence>
<evidence type="ECO:0000256" key="7">
    <source>
        <dbReference type="ARBA" id="ARBA00022884"/>
    </source>
</evidence>
<dbReference type="AlphaFoldDB" id="A0A7J7G4G4"/>
<evidence type="ECO:0000256" key="6">
    <source>
        <dbReference type="ARBA" id="ARBA00022737"/>
    </source>
</evidence>
<dbReference type="SUPFAM" id="SSF54928">
    <property type="entry name" value="RNA-binding domain, RBD"/>
    <property type="match status" value="2"/>
</dbReference>
<protein>
    <recommendedName>
        <fullName evidence="12">RRM domain-containing protein</fullName>
    </recommendedName>
</protein>
<dbReference type="GO" id="GO:1990904">
    <property type="term" value="C:ribonucleoprotein complex"/>
    <property type="evidence" value="ECO:0007669"/>
    <property type="project" value="UniProtKB-KW"/>
</dbReference>
<accession>A0A7J7G4G4</accession>
<dbReference type="GO" id="GO:0009535">
    <property type="term" value="C:chloroplast thylakoid membrane"/>
    <property type="evidence" value="ECO:0007669"/>
    <property type="project" value="TreeGrafter"/>
</dbReference>
<dbReference type="CDD" id="cd21608">
    <property type="entry name" value="RRM2_NsCP33_like"/>
    <property type="match status" value="1"/>
</dbReference>
<feature type="domain" description="RRM" evidence="12">
    <location>
        <begin position="196"/>
        <end position="274"/>
    </location>
</feature>
<dbReference type="GO" id="GO:0006397">
    <property type="term" value="P:mRNA processing"/>
    <property type="evidence" value="ECO:0007669"/>
    <property type="project" value="UniProtKB-KW"/>
</dbReference>
<evidence type="ECO:0000256" key="8">
    <source>
        <dbReference type="ARBA" id="ARBA00022946"/>
    </source>
</evidence>
<keyword evidence="14" id="KW-1185">Reference proteome</keyword>
<evidence type="ECO:0000256" key="9">
    <source>
        <dbReference type="ARBA" id="ARBA00023274"/>
    </source>
</evidence>
<evidence type="ECO:0000256" key="2">
    <source>
        <dbReference type="ARBA" id="ARBA00022528"/>
    </source>
</evidence>
<dbReference type="GO" id="GO:1901259">
    <property type="term" value="P:chloroplast rRNA processing"/>
    <property type="evidence" value="ECO:0007669"/>
    <property type="project" value="TreeGrafter"/>
</dbReference>
<dbReference type="PANTHER" id="PTHR48025:SF1">
    <property type="entry name" value="RRM DOMAIN-CONTAINING PROTEIN"/>
    <property type="match status" value="1"/>
</dbReference>
<reference evidence="13 14" key="2">
    <citation type="submission" date="2020-07" db="EMBL/GenBank/DDBJ databases">
        <title>Genome assembly of wild tea tree DASZ reveals pedigree and selection history of tea varieties.</title>
        <authorList>
            <person name="Zhang W."/>
        </authorList>
    </citation>
    <scope>NUCLEOTIDE SEQUENCE [LARGE SCALE GENOMIC DNA]</scope>
    <source>
        <strain evidence="14">cv. G240</strain>
        <tissue evidence="13">Leaf</tissue>
    </source>
</reference>
<gene>
    <name evidence="13" type="ORF">HYC85_026761</name>
</gene>
<evidence type="ECO:0000256" key="11">
    <source>
        <dbReference type="SAM" id="MobiDB-lite"/>
    </source>
</evidence>
<dbReference type="InterPro" id="IPR000504">
    <property type="entry name" value="RRM_dom"/>
</dbReference>
<comment type="subcellular location">
    <subcellularLocation>
        <location evidence="1">Plastid</location>
        <location evidence="1">Chloroplast</location>
    </subcellularLocation>
</comment>
<dbReference type="PANTHER" id="PTHR48025">
    <property type="entry name" value="OS02G0815200 PROTEIN"/>
    <property type="match status" value="1"/>
</dbReference>
<name>A0A7J7G4G4_CAMSI</name>
<keyword evidence="4" id="KW-0934">Plastid</keyword>
<evidence type="ECO:0000256" key="1">
    <source>
        <dbReference type="ARBA" id="ARBA00004229"/>
    </source>
</evidence>
<dbReference type="InterPro" id="IPR048289">
    <property type="entry name" value="RRM2_NsCP33-like"/>
</dbReference>
<evidence type="ECO:0000256" key="10">
    <source>
        <dbReference type="PROSITE-ProRule" id="PRU00176"/>
    </source>
</evidence>
<evidence type="ECO:0000259" key="12">
    <source>
        <dbReference type="PROSITE" id="PS50102"/>
    </source>
</evidence>
<dbReference type="EMBL" id="JACBKZ010000013">
    <property type="protein sequence ID" value="KAF5935632.1"/>
    <property type="molecule type" value="Genomic_DNA"/>
</dbReference>
<dbReference type="SMART" id="SM00360">
    <property type="entry name" value="RRM"/>
    <property type="match status" value="2"/>
</dbReference>
<dbReference type="Gene3D" id="3.30.70.330">
    <property type="match status" value="2"/>
</dbReference>
<keyword evidence="7 10" id="KW-0694">RNA-binding</keyword>
<keyword evidence="8" id="KW-0809">Transit peptide</keyword>
<keyword evidence="2" id="KW-0150">Chloroplast</keyword>
<dbReference type="GO" id="GO:0003729">
    <property type="term" value="F:mRNA binding"/>
    <property type="evidence" value="ECO:0007669"/>
    <property type="project" value="TreeGrafter"/>
</dbReference>
<sequence>MSSSASSLHLLSLTPNSFSLSNSKPTTAAVSLSLSSKSPPKSISIYTSSFLLSPSRPFEASSPSKFVRNVAVSSEYEQEEDLLSDAEEPSFSPALKLFVGNLPFNVDSATLAGLFERAGNVEMVEVIYDKITGRSRGFGFVTMSTVDEVQAAAQQFNGYELEGRALRVSSGPPPPKGDRESSFRGPRGGGSSDSSHRVYVGNLSWAVDDLALETLFSEQGKVMEAKVVYDRDSGRSRGFGFVTFGSSDEVNNAIESLDGVDLNGRSIRVSMAEARPRRQF</sequence>
<dbReference type="Proteomes" id="UP000593564">
    <property type="component" value="Unassembled WGS sequence"/>
</dbReference>
<evidence type="ECO:0000313" key="14">
    <source>
        <dbReference type="Proteomes" id="UP000593564"/>
    </source>
</evidence>
<dbReference type="InterPro" id="IPR050502">
    <property type="entry name" value="Euk_RNA-bind_prot"/>
</dbReference>
<keyword evidence="9" id="KW-0687">Ribonucleoprotein</keyword>
<feature type="region of interest" description="Disordered" evidence="11">
    <location>
        <begin position="165"/>
        <end position="195"/>
    </location>
</feature>
<evidence type="ECO:0000256" key="4">
    <source>
        <dbReference type="ARBA" id="ARBA00022640"/>
    </source>
</evidence>
<dbReference type="InterPro" id="IPR035979">
    <property type="entry name" value="RBD_domain_sf"/>
</dbReference>
<evidence type="ECO:0000313" key="13">
    <source>
        <dbReference type="EMBL" id="KAF5935632.1"/>
    </source>
</evidence>
<reference evidence="14" key="1">
    <citation type="journal article" date="2020" name="Nat. Commun.">
        <title>Genome assembly of wild tea tree DASZ reveals pedigree and selection history of tea varieties.</title>
        <authorList>
            <person name="Zhang W."/>
            <person name="Zhang Y."/>
            <person name="Qiu H."/>
            <person name="Guo Y."/>
            <person name="Wan H."/>
            <person name="Zhang X."/>
            <person name="Scossa F."/>
            <person name="Alseekh S."/>
            <person name="Zhang Q."/>
            <person name="Wang P."/>
            <person name="Xu L."/>
            <person name="Schmidt M.H."/>
            <person name="Jia X."/>
            <person name="Li D."/>
            <person name="Zhu A."/>
            <person name="Guo F."/>
            <person name="Chen W."/>
            <person name="Ni D."/>
            <person name="Usadel B."/>
            <person name="Fernie A.R."/>
            <person name="Wen W."/>
        </authorList>
    </citation>
    <scope>NUCLEOTIDE SEQUENCE [LARGE SCALE GENOMIC DNA]</scope>
    <source>
        <strain evidence="14">cv. G240</strain>
    </source>
</reference>
<feature type="domain" description="RRM" evidence="12">
    <location>
        <begin position="95"/>
        <end position="173"/>
    </location>
</feature>
<dbReference type="Pfam" id="PF00076">
    <property type="entry name" value="RRM_1"/>
    <property type="match status" value="2"/>
</dbReference>
<dbReference type="GO" id="GO:0009409">
    <property type="term" value="P:response to cold"/>
    <property type="evidence" value="ECO:0007669"/>
    <property type="project" value="UniProtKB-ARBA"/>
</dbReference>
<keyword evidence="5" id="KW-0507">mRNA processing</keyword>
<dbReference type="PROSITE" id="PS50102">
    <property type="entry name" value="RRM"/>
    <property type="match status" value="2"/>
</dbReference>
<dbReference type="InterPro" id="IPR012677">
    <property type="entry name" value="Nucleotide-bd_a/b_plait_sf"/>
</dbReference>